<accession>A0ABC9WRJ3</accession>
<dbReference type="InterPro" id="IPR057714">
    <property type="entry name" value="PH_NISCH_C"/>
</dbReference>
<dbReference type="AlphaFoldDB" id="A0ABC9WRJ3"/>
<evidence type="ECO:0000313" key="2">
    <source>
        <dbReference type="EMBL" id="GAB0187727.1"/>
    </source>
</evidence>
<dbReference type="Pfam" id="PF25625">
    <property type="entry name" value="PH_NISCH_C"/>
    <property type="match status" value="1"/>
</dbReference>
<reference evidence="2 3" key="1">
    <citation type="submission" date="2024-06" db="EMBL/GenBank/DDBJ databases">
        <title>The draft genome of Grus japonensis, version 3.</title>
        <authorList>
            <person name="Nabeshima K."/>
            <person name="Suzuki S."/>
            <person name="Onuma M."/>
        </authorList>
    </citation>
    <scope>NUCLEOTIDE SEQUENCE [LARGE SCALE GENOMIC DNA]</scope>
    <source>
        <strain evidence="2 3">451A</strain>
    </source>
</reference>
<gene>
    <name evidence="2" type="ORF">GRJ2_001238000</name>
</gene>
<sequence>MPHSTDNAKARTENVIQPESPVQEAITMCVSTETSNACARKPSEGFACCCKNEELEKSLVLRQQLVRFPDIFLKLQVCSLEKVLEFLTCALPQICIRMKELKGIYWLTVGNCKKPDPEPACLLLFNSVLYVVVSSVEQDVCQSSLAMFREVPIVMIKEIQVGFAGQNISLLCSAEEGLLTIFTYNKHFTQRICRDIMSVLISATDDAVYLNHQLLKDDLMQIALDWTSEVNDLVFSNGVRLSCKFRTELADLVYLLHENMGSIKPSLGDIHVLLYTSVKVDCAKQTVYRALVLTTTHIGLLRENNVFYPASNFLDASCQRSRFDSLELYSLNDIRCVVLPDKENFTKVELVFSRRSKVGSDSGIGFSQYCEKEINTQLTVIPSIPQSSLHIPLEIWKLTFSSSEEAIWLIMHLTRY</sequence>
<proteinExistence type="predicted"/>
<organism evidence="2 3">
    <name type="scientific">Grus japonensis</name>
    <name type="common">Japanese crane</name>
    <name type="synonym">Red-crowned crane</name>
    <dbReference type="NCBI Taxonomy" id="30415"/>
    <lineage>
        <taxon>Eukaryota</taxon>
        <taxon>Metazoa</taxon>
        <taxon>Chordata</taxon>
        <taxon>Craniata</taxon>
        <taxon>Vertebrata</taxon>
        <taxon>Euteleostomi</taxon>
        <taxon>Archelosauria</taxon>
        <taxon>Archosauria</taxon>
        <taxon>Dinosauria</taxon>
        <taxon>Saurischia</taxon>
        <taxon>Theropoda</taxon>
        <taxon>Coelurosauria</taxon>
        <taxon>Aves</taxon>
        <taxon>Neognathae</taxon>
        <taxon>Neoaves</taxon>
        <taxon>Gruiformes</taxon>
        <taxon>Gruidae</taxon>
        <taxon>Grus</taxon>
    </lineage>
</organism>
<dbReference type="EMBL" id="BAAFJT010000003">
    <property type="protein sequence ID" value="GAB0187727.1"/>
    <property type="molecule type" value="Genomic_DNA"/>
</dbReference>
<evidence type="ECO:0000259" key="1">
    <source>
        <dbReference type="Pfam" id="PF25625"/>
    </source>
</evidence>
<name>A0ABC9WRJ3_GRUJA</name>
<keyword evidence="3" id="KW-1185">Reference proteome</keyword>
<evidence type="ECO:0000313" key="3">
    <source>
        <dbReference type="Proteomes" id="UP001623348"/>
    </source>
</evidence>
<protein>
    <submittedName>
        <fullName evidence="2">Kinesin-like protein KIF16B</fullName>
    </submittedName>
</protein>
<comment type="caution">
    <text evidence="2">The sequence shown here is derived from an EMBL/GenBank/DDBJ whole genome shotgun (WGS) entry which is preliminary data.</text>
</comment>
<feature type="domain" description="Nischarin C-terminal PH" evidence="1">
    <location>
        <begin position="284"/>
        <end position="356"/>
    </location>
</feature>
<dbReference type="Proteomes" id="UP001623348">
    <property type="component" value="Unassembled WGS sequence"/>
</dbReference>